<dbReference type="EMBL" id="BAABJP010000004">
    <property type="protein sequence ID" value="GAA5148697.1"/>
    <property type="molecule type" value="Genomic_DNA"/>
</dbReference>
<comment type="caution">
    <text evidence="2">The sequence shown here is derived from an EMBL/GenBank/DDBJ whole genome shotgun (WGS) entry which is preliminary data.</text>
</comment>
<name>A0ABP9PM50_9PSEU</name>
<keyword evidence="1" id="KW-0472">Membrane</keyword>
<keyword evidence="3" id="KW-1185">Reference proteome</keyword>
<accession>A0ABP9PM50</accession>
<feature type="transmembrane region" description="Helical" evidence="1">
    <location>
        <begin position="58"/>
        <end position="81"/>
    </location>
</feature>
<feature type="transmembrane region" description="Helical" evidence="1">
    <location>
        <begin position="93"/>
        <end position="112"/>
    </location>
</feature>
<evidence type="ECO:0000256" key="1">
    <source>
        <dbReference type="SAM" id="Phobius"/>
    </source>
</evidence>
<evidence type="ECO:0000313" key="3">
    <source>
        <dbReference type="Proteomes" id="UP001428817"/>
    </source>
</evidence>
<keyword evidence="1" id="KW-0812">Transmembrane</keyword>
<protein>
    <submittedName>
        <fullName evidence="2">Uncharacterized protein</fullName>
    </submittedName>
</protein>
<evidence type="ECO:0000313" key="2">
    <source>
        <dbReference type="EMBL" id="GAA5148697.1"/>
    </source>
</evidence>
<organism evidence="2 3">
    <name type="scientific">Pseudonocardia eucalypti</name>
    <dbReference type="NCBI Taxonomy" id="648755"/>
    <lineage>
        <taxon>Bacteria</taxon>
        <taxon>Bacillati</taxon>
        <taxon>Actinomycetota</taxon>
        <taxon>Actinomycetes</taxon>
        <taxon>Pseudonocardiales</taxon>
        <taxon>Pseudonocardiaceae</taxon>
        <taxon>Pseudonocardia</taxon>
    </lineage>
</organism>
<feature type="transmembrane region" description="Helical" evidence="1">
    <location>
        <begin position="20"/>
        <end position="38"/>
    </location>
</feature>
<gene>
    <name evidence="2" type="ORF">GCM10023321_11390</name>
</gene>
<dbReference type="Proteomes" id="UP001428817">
    <property type="component" value="Unassembled WGS sequence"/>
</dbReference>
<reference evidence="3" key="1">
    <citation type="journal article" date="2019" name="Int. J. Syst. Evol. Microbiol.">
        <title>The Global Catalogue of Microorganisms (GCM) 10K type strain sequencing project: providing services to taxonomists for standard genome sequencing and annotation.</title>
        <authorList>
            <consortium name="The Broad Institute Genomics Platform"/>
            <consortium name="The Broad Institute Genome Sequencing Center for Infectious Disease"/>
            <person name="Wu L."/>
            <person name="Ma J."/>
        </authorList>
    </citation>
    <scope>NUCLEOTIDE SEQUENCE [LARGE SCALE GENOMIC DNA]</scope>
    <source>
        <strain evidence="3">JCM 18303</strain>
    </source>
</reference>
<keyword evidence="1" id="KW-1133">Transmembrane helix</keyword>
<dbReference type="RefSeq" id="WP_185062714.1">
    <property type="nucleotide sequence ID" value="NZ_BAABJP010000004.1"/>
</dbReference>
<sequence length="169" mass="17220">MSIFRRTNRVSKAVDPGGVLVVLGALLIGLAYLLLPVAKVPLVGEVAAPALNELASEYASLALIPFVPLAALVTLAVGVYVMVVTLGRGGQRTAGIVVLACSAFIALAYLVPFNALESEIQEAGASGLGISAATFTGSGFWFALVGALVSAIGAALELSRPKRSLLTRA</sequence>
<feature type="transmembrane region" description="Helical" evidence="1">
    <location>
        <begin position="132"/>
        <end position="156"/>
    </location>
</feature>
<proteinExistence type="predicted"/>